<sequence>LFFIYNHQFLSIYSRPKEWVVLCPTSPNLLFYPKKYNYTIKNDCPESLPPFECSHGFFVIGRIDPPLSGVSITVTTGDNEYNVTTDDEGQYKVGPLSESTKYTVVPYLEEYSFEPFDDDLHSFKAIKKSKLTIKISDHSTQNPLAGVLISVNGEGLRNSTTTSEEGFVAYSDILPGQYYIKPLLREFEFQPPSMVVDLKQGEDLSVDFKAFRVAFSCSGKVLSLNGSPLESVSVELVSQVDNEGHCKSYHDAVLTDKEGHYKFRGLQPKCQYQLSLATNDESMIEKGLPVTRHFTLSEKDIEGESFIAVLKNERVYVTGNVIINNLDLLTYITVGLYSDKYLESQVFSVGTDPIGFFRMPPLPRNNSKPYYVQLDSSLLYSQSYKVSVSNSNVSLTAGRDTHVTFNVTAESVPLANGNSYRGSFVGIFVALIVIFVLANIDKILVYIRGSGTGGGFRGKRH</sequence>
<reference evidence="6" key="1">
    <citation type="journal article" date="2010" name="Nature">
        <title>The Amphimedon queenslandica genome and the evolution of animal complexity.</title>
        <authorList>
            <person name="Srivastava M."/>
            <person name="Simakov O."/>
            <person name="Chapman J."/>
            <person name="Fahey B."/>
            <person name="Gauthier M.E."/>
            <person name="Mitros T."/>
            <person name="Richards G.S."/>
            <person name="Conaco C."/>
            <person name="Dacre M."/>
            <person name="Hellsten U."/>
            <person name="Larroux C."/>
            <person name="Putnam N.H."/>
            <person name="Stanke M."/>
            <person name="Adamska M."/>
            <person name="Darling A."/>
            <person name="Degnan S.M."/>
            <person name="Oakley T.H."/>
            <person name="Plachetzki D.C."/>
            <person name="Zhai Y."/>
            <person name="Adamski M."/>
            <person name="Calcino A."/>
            <person name="Cummins S.F."/>
            <person name="Goodstein D.M."/>
            <person name="Harris C."/>
            <person name="Jackson D.J."/>
            <person name="Leys S.P."/>
            <person name="Shu S."/>
            <person name="Woodcroft B.J."/>
            <person name="Vervoort M."/>
            <person name="Kosik K.S."/>
            <person name="Manning G."/>
            <person name="Degnan B.M."/>
            <person name="Rokhsar D.S."/>
        </authorList>
    </citation>
    <scope>NUCLEOTIDE SEQUENCE [LARGE SCALE GENOMIC DNA]</scope>
</reference>
<keyword evidence="2" id="KW-0812">Transmembrane</keyword>
<reference evidence="5" key="2">
    <citation type="submission" date="2024-06" db="UniProtKB">
        <authorList>
            <consortium name="EnsemblMetazoa"/>
        </authorList>
    </citation>
    <scope>IDENTIFICATION</scope>
</reference>
<evidence type="ECO:0000259" key="4">
    <source>
        <dbReference type="Pfam" id="PF23192"/>
    </source>
</evidence>
<dbReference type="Pfam" id="PF22902">
    <property type="entry name" value="NOMO1-like_9th"/>
    <property type="match status" value="1"/>
</dbReference>
<evidence type="ECO:0000256" key="1">
    <source>
        <dbReference type="ARBA" id="ARBA00022729"/>
    </source>
</evidence>
<dbReference type="Proteomes" id="UP000007879">
    <property type="component" value="Unassembled WGS sequence"/>
</dbReference>
<keyword evidence="2" id="KW-1133">Transmembrane helix</keyword>
<dbReference type="InterPro" id="IPR056191">
    <property type="entry name" value="NOMO_12th"/>
</dbReference>
<evidence type="ECO:0008006" key="7">
    <source>
        <dbReference type="Google" id="ProtNLM"/>
    </source>
</evidence>
<feature type="domain" description="NOMO C-terminal transthyretin-like" evidence="4">
    <location>
        <begin position="316"/>
        <end position="406"/>
    </location>
</feature>
<evidence type="ECO:0000313" key="6">
    <source>
        <dbReference type="Proteomes" id="UP000007879"/>
    </source>
</evidence>
<dbReference type="AlphaFoldDB" id="A0AAN0IQR5"/>
<dbReference type="RefSeq" id="XP_011406497.2">
    <property type="nucleotide sequence ID" value="XM_011408195.2"/>
</dbReference>
<evidence type="ECO:0000313" key="5">
    <source>
        <dbReference type="EnsemblMetazoa" id="XP_011406497.2"/>
    </source>
</evidence>
<dbReference type="EnsemblMetazoa" id="XM_011408195.2">
    <property type="protein sequence ID" value="XP_011406497.2"/>
    <property type="gene ID" value="LOC105314188"/>
</dbReference>
<dbReference type="GO" id="GO:0005789">
    <property type="term" value="C:endoplasmic reticulum membrane"/>
    <property type="evidence" value="ECO:0007669"/>
    <property type="project" value="TreeGrafter"/>
</dbReference>
<dbReference type="InterPro" id="IPR051417">
    <property type="entry name" value="SDr/BOS_complex"/>
</dbReference>
<name>A0AAN0IQR5_AMPQE</name>
<evidence type="ECO:0000259" key="3">
    <source>
        <dbReference type="Pfam" id="PF22902"/>
    </source>
</evidence>
<organism evidence="5 6">
    <name type="scientific">Amphimedon queenslandica</name>
    <name type="common">Sponge</name>
    <dbReference type="NCBI Taxonomy" id="400682"/>
    <lineage>
        <taxon>Eukaryota</taxon>
        <taxon>Metazoa</taxon>
        <taxon>Porifera</taxon>
        <taxon>Demospongiae</taxon>
        <taxon>Heteroscleromorpha</taxon>
        <taxon>Haplosclerida</taxon>
        <taxon>Niphatidae</taxon>
        <taxon>Amphimedon</taxon>
    </lineage>
</organism>
<dbReference type="InterPro" id="IPR008969">
    <property type="entry name" value="CarboxyPept-like_regulatory"/>
</dbReference>
<feature type="transmembrane region" description="Helical" evidence="2">
    <location>
        <begin position="420"/>
        <end position="440"/>
    </location>
</feature>
<dbReference type="PANTHER" id="PTHR23303:SF14">
    <property type="entry name" value="BOS COMPLEX SUBUNIT NOMO1-RELATED"/>
    <property type="match status" value="1"/>
</dbReference>
<keyword evidence="6" id="KW-1185">Reference proteome</keyword>
<dbReference type="GeneID" id="105314188"/>
<evidence type="ECO:0000256" key="2">
    <source>
        <dbReference type="SAM" id="Phobius"/>
    </source>
</evidence>
<feature type="domain" description="NOMO-like ninth beta-sandwich" evidence="3">
    <location>
        <begin position="56"/>
        <end position="125"/>
    </location>
</feature>
<accession>A0AAN0IQR5</accession>
<keyword evidence="1" id="KW-0732">Signal</keyword>
<dbReference type="InterPro" id="IPR055073">
    <property type="entry name" value="NOMO1-like_9th"/>
</dbReference>
<protein>
    <recommendedName>
        <fullName evidence="7">ER membrane protein complex subunit 7 beta-sandwich domain-containing protein</fullName>
    </recommendedName>
</protein>
<keyword evidence="2" id="KW-0472">Membrane</keyword>
<dbReference type="SUPFAM" id="SSF49464">
    <property type="entry name" value="Carboxypeptidase regulatory domain-like"/>
    <property type="match status" value="1"/>
</dbReference>
<dbReference type="Pfam" id="PF23192">
    <property type="entry name" value="NOMO_12th"/>
    <property type="match status" value="1"/>
</dbReference>
<dbReference type="PANTHER" id="PTHR23303">
    <property type="entry name" value="CARBOXYPEPTIDASE REGULATORY REGION-CONTAINING"/>
    <property type="match status" value="1"/>
</dbReference>
<dbReference type="KEGG" id="aqu:105314188"/>
<proteinExistence type="predicted"/>